<dbReference type="CDD" id="cd14852">
    <property type="entry name" value="LD-carboxypeptidase"/>
    <property type="match status" value="1"/>
</dbReference>
<dbReference type="SUPFAM" id="SSF55166">
    <property type="entry name" value="Hedgehog/DD-peptidase"/>
    <property type="match status" value="1"/>
</dbReference>
<comment type="caution">
    <text evidence="2">The sequence shown here is derived from an EMBL/GenBank/DDBJ whole genome shotgun (WGS) entry which is preliminary data.</text>
</comment>
<organism evidence="2 3">
    <name type="scientific">Vogesella aquatica</name>
    <dbReference type="NCBI Taxonomy" id="2984206"/>
    <lineage>
        <taxon>Bacteria</taxon>
        <taxon>Pseudomonadati</taxon>
        <taxon>Pseudomonadota</taxon>
        <taxon>Betaproteobacteria</taxon>
        <taxon>Neisseriales</taxon>
        <taxon>Chromobacteriaceae</taxon>
        <taxon>Vogesella</taxon>
    </lineage>
</organism>
<evidence type="ECO:0000313" key="2">
    <source>
        <dbReference type="EMBL" id="MDC7717033.1"/>
    </source>
</evidence>
<dbReference type="PANTHER" id="PTHR34385:SF1">
    <property type="entry name" value="PEPTIDOGLYCAN L-ALANYL-D-GLUTAMATE ENDOPEPTIDASE CWLK"/>
    <property type="match status" value="1"/>
</dbReference>
<protein>
    <submittedName>
        <fullName evidence="2">M15 family metallopeptidase</fullName>
    </submittedName>
</protein>
<dbReference type="InterPro" id="IPR058193">
    <property type="entry name" value="VanY/YodJ_core_dom"/>
</dbReference>
<accession>A0ABT5IXZ6</accession>
<dbReference type="RefSeq" id="WP_272751386.1">
    <property type="nucleotide sequence ID" value="NZ_JAQQLF010000008.1"/>
</dbReference>
<dbReference type="Gene3D" id="3.30.1380.10">
    <property type="match status" value="1"/>
</dbReference>
<dbReference type="PANTHER" id="PTHR34385">
    <property type="entry name" value="D-ALANYL-D-ALANINE CARBOXYPEPTIDASE"/>
    <property type="match status" value="1"/>
</dbReference>
<dbReference type="EMBL" id="JAQQLF010000008">
    <property type="protein sequence ID" value="MDC7717033.1"/>
    <property type="molecule type" value="Genomic_DNA"/>
</dbReference>
<sequence length="185" mass="19760">MDASLAVRLAELGISPARLAARGLQPYAEADAASLVLADMNDAGREFHLLPGAATAWQAMRDAAAADGVTLFLVSAFRSVARQYEIVAAKLARGQCLDTILAVSAAPGFSEHHTGRAIDIGTPGSPVLEEHFETTPAFAWLQQHAANHGFAMSFDRNNASGYLYEPWHWCWQDPAAQPTSKGLTA</sequence>
<dbReference type="Pfam" id="PF02557">
    <property type="entry name" value="VanY"/>
    <property type="match status" value="1"/>
</dbReference>
<name>A0ABT5IXZ6_9NEIS</name>
<dbReference type="Proteomes" id="UP001219956">
    <property type="component" value="Unassembled WGS sequence"/>
</dbReference>
<dbReference type="InterPro" id="IPR052179">
    <property type="entry name" value="DD-CPase-like"/>
</dbReference>
<evidence type="ECO:0000313" key="3">
    <source>
        <dbReference type="Proteomes" id="UP001219956"/>
    </source>
</evidence>
<evidence type="ECO:0000259" key="1">
    <source>
        <dbReference type="Pfam" id="PF02557"/>
    </source>
</evidence>
<gene>
    <name evidence="2" type="ORF">PQU95_07365</name>
</gene>
<dbReference type="InterPro" id="IPR009045">
    <property type="entry name" value="Zn_M74/Hedgehog-like"/>
</dbReference>
<keyword evidence="3" id="KW-1185">Reference proteome</keyword>
<dbReference type="InterPro" id="IPR003709">
    <property type="entry name" value="VanY-like_core_dom"/>
</dbReference>
<reference evidence="2 3" key="1">
    <citation type="submission" date="2023-01" db="EMBL/GenBank/DDBJ databases">
        <title>Novel species of the genus Vogesella isolated from rivers.</title>
        <authorList>
            <person name="Lu H."/>
        </authorList>
    </citation>
    <scope>NUCLEOTIDE SEQUENCE [LARGE SCALE GENOMIC DNA]</scope>
    <source>
        <strain evidence="2 3">DC21W</strain>
    </source>
</reference>
<proteinExistence type="predicted"/>
<feature type="domain" description="D-alanyl-D-alanine carboxypeptidase-like core" evidence="1">
    <location>
        <begin position="50"/>
        <end position="171"/>
    </location>
</feature>